<dbReference type="InterPro" id="IPR001757">
    <property type="entry name" value="P_typ_ATPase"/>
</dbReference>
<evidence type="ECO:0000256" key="3">
    <source>
        <dbReference type="ARBA" id="ARBA00008746"/>
    </source>
</evidence>
<dbReference type="SMART" id="SM00831">
    <property type="entry name" value="Cation_ATPase_N"/>
    <property type="match status" value="1"/>
</dbReference>
<reference evidence="20 21" key="1">
    <citation type="submission" date="2014-05" db="EMBL/GenBank/DDBJ databases">
        <title>Draft genome sequence of a rare smut relative, Tilletiaria anomala UBC 951.</title>
        <authorList>
            <consortium name="DOE Joint Genome Institute"/>
            <person name="Toome M."/>
            <person name="Kuo A."/>
            <person name="Henrissat B."/>
            <person name="Lipzen A."/>
            <person name="Tritt A."/>
            <person name="Yoshinaga Y."/>
            <person name="Zane M."/>
            <person name="Barry K."/>
            <person name="Grigoriev I.V."/>
            <person name="Spatafora J.W."/>
            <person name="Aimea M.C."/>
        </authorList>
    </citation>
    <scope>NUCLEOTIDE SEQUENCE [LARGE SCALE GENOMIC DNA]</scope>
    <source>
        <strain evidence="20 21">UBC 951</strain>
    </source>
</reference>
<evidence type="ECO:0000256" key="17">
    <source>
        <dbReference type="ARBA" id="ARBA00047295"/>
    </source>
</evidence>
<evidence type="ECO:0000256" key="9">
    <source>
        <dbReference type="ARBA" id="ARBA00022692"/>
    </source>
</evidence>
<feature type="transmembrane region" description="Helical" evidence="18">
    <location>
        <begin position="783"/>
        <end position="802"/>
    </location>
</feature>
<name>A0A066VTV1_TILAU</name>
<dbReference type="InterPro" id="IPR008250">
    <property type="entry name" value="ATPase_P-typ_transduc_dom_A_sf"/>
</dbReference>
<dbReference type="GO" id="GO:0005524">
    <property type="term" value="F:ATP binding"/>
    <property type="evidence" value="ECO:0007669"/>
    <property type="project" value="UniProtKB-KW"/>
</dbReference>
<sequence length="881" mass="96211">MQYSLRPVSQTLQELRTSATGLDARLAADRLKSDGPNQLSNLNKLPWWRMLIDNIFNPFNAILTVLAVIAISTQDYATFTILMLMVVLSVTLRFVQEHKSAKDIYALKALVDNSCLVLGRANADASPHKIDRAQLVVGDVVRISTGSVIPADCLVISSEMLSVSQSTLTGESITLEKYPLPTASSWESNDKSINAIDRPNVLFMGTHVVSGHGDALVIATGDRTYIGTVASVSNEAKTQNDFQRGISQVSMLLLAFMFVMAPTVLIIDGLVTKDWKNAALFCLSVAVGLVPEMLPMVTTANLARGAILIARKKAIIKQLDAVQILGSIDILCSDKTGTLTEDHVSVASSADADGQPLNTALELAYVNAKLQTSDFVNNIDRAILARVEEVRKDGDTLPPSSVILNNKSKVADIPFDFYRRVVSVLFFQPQESEKLTLVCKGAAEEVIRRCTHARAGNEISIINYKVCADLTAEFAKRGERVIGVATRRVDSGQLVNNAATPDLEVDMVLEGFISILDPPKPDAKTAIANMRKLGVTTKVLTGDALPTAQRVCEILDMIPESDGVSDLCITGSDLAQLGPVEFADAVENKCVFAKLTPIQKLEVVRCLRTQGHQVAFLGDGVNDGPALRGSSCGISVNTGCDIAKDAANVILTEKGLDVILDAIIVGRMSFINTLKYIKMAASSNFGNVFSVTVAASWLPFLPMSPTQLLVQNLLYDISQASIPWDNVDEEMILEPVTWSTKSMLKFMVFIGPLSSPFDIFTFIVNWFYFGYQNADNASQVAKFQTHWFLEGCLTQVAIVHVLRTAKLPFLQSRASLMVSVTTFLIAMAAMAFPYIPFLRNALGMAIPEHMFYAFLFPYIFAYIIIVQVAKSTFIKFNKVWL</sequence>
<feature type="transmembrane region" description="Helical" evidence="18">
    <location>
        <begin position="746"/>
        <end position="771"/>
    </location>
</feature>
<evidence type="ECO:0000256" key="11">
    <source>
        <dbReference type="ARBA" id="ARBA00022840"/>
    </source>
</evidence>
<dbReference type="InterPro" id="IPR023299">
    <property type="entry name" value="ATPase_P-typ_cyto_dom_N"/>
</dbReference>
<dbReference type="SFLD" id="SFLDG00002">
    <property type="entry name" value="C1.7:_P-type_atpase_like"/>
    <property type="match status" value="1"/>
</dbReference>
<evidence type="ECO:0000313" key="21">
    <source>
        <dbReference type="Proteomes" id="UP000027361"/>
    </source>
</evidence>
<gene>
    <name evidence="20" type="ORF">K437DRAFT_247475</name>
</gene>
<comment type="similarity">
    <text evidence="3">Belongs to the cation transport ATPase (P-type) (TC 3.A.3) family. Type IIIB subfamily.</text>
</comment>
<dbReference type="Gene3D" id="2.70.150.10">
    <property type="entry name" value="Calcium-transporting ATPase, cytoplasmic transduction domain A"/>
    <property type="match status" value="1"/>
</dbReference>
<feature type="transmembrane region" description="Helical" evidence="18">
    <location>
        <begin position="849"/>
        <end position="869"/>
    </location>
</feature>
<keyword evidence="13" id="KW-1278">Translocase</keyword>
<keyword evidence="15 18" id="KW-0472">Membrane</keyword>
<dbReference type="InterPro" id="IPR018303">
    <property type="entry name" value="ATPase_P-typ_P_site"/>
</dbReference>
<dbReference type="AlphaFoldDB" id="A0A066VTV1"/>
<dbReference type="GO" id="GO:0005886">
    <property type="term" value="C:plasma membrane"/>
    <property type="evidence" value="ECO:0007669"/>
    <property type="project" value="UniProtKB-SubCell"/>
</dbReference>
<dbReference type="SFLD" id="SFLDF00027">
    <property type="entry name" value="p-type_atpase"/>
    <property type="match status" value="1"/>
</dbReference>
<accession>A0A066VTV1</accession>
<comment type="subcellular location">
    <subcellularLocation>
        <location evidence="2">Cell inner membrane</location>
        <topology evidence="2">Multi-pass membrane protein</topology>
    </subcellularLocation>
</comment>
<dbReference type="InterPro" id="IPR023214">
    <property type="entry name" value="HAD_sf"/>
</dbReference>
<protein>
    <recommendedName>
        <fullName evidence="5">Magnesium-transporting ATPase, P-type 1</fullName>
        <ecNumber evidence="4">7.2.2.14</ecNumber>
    </recommendedName>
    <alternativeName>
        <fullName evidence="16">Mg(2+) transport ATPase, P-type 1</fullName>
    </alternativeName>
</protein>
<comment type="caution">
    <text evidence="20">The sequence shown here is derived from an EMBL/GenBank/DDBJ whole genome shotgun (WGS) entry which is preliminary data.</text>
</comment>
<keyword evidence="12" id="KW-0460">Magnesium</keyword>
<dbReference type="Gene3D" id="3.40.1110.10">
    <property type="entry name" value="Calcium-transporting ATPase, cytoplasmic domain N"/>
    <property type="match status" value="1"/>
</dbReference>
<evidence type="ECO:0000256" key="14">
    <source>
        <dbReference type="ARBA" id="ARBA00022989"/>
    </source>
</evidence>
<evidence type="ECO:0000256" key="1">
    <source>
        <dbReference type="ARBA" id="ARBA00003954"/>
    </source>
</evidence>
<dbReference type="InterPro" id="IPR023298">
    <property type="entry name" value="ATPase_P-typ_TM_dom_sf"/>
</dbReference>
<dbReference type="RefSeq" id="XP_013242938.1">
    <property type="nucleotide sequence ID" value="XM_013387484.1"/>
</dbReference>
<dbReference type="SUPFAM" id="SSF81660">
    <property type="entry name" value="Metal cation-transporting ATPase, ATP-binding domain N"/>
    <property type="match status" value="1"/>
</dbReference>
<keyword evidence="9 18" id="KW-0812">Transmembrane</keyword>
<dbReference type="InterPro" id="IPR004014">
    <property type="entry name" value="ATPase_P-typ_cation-transptr_N"/>
</dbReference>
<dbReference type="PRINTS" id="PR01836">
    <property type="entry name" value="MGATPASE"/>
</dbReference>
<evidence type="ECO:0000256" key="6">
    <source>
        <dbReference type="ARBA" id="ARBA00022475"/>
    </source>
</evidence>
<dbReference type="STRING" id="1037660.A0A066VTV1"/>
<dbReference type="Pfam" id="PF13246">
    <property type="entry name" value="Cation_ATPase"/>
    <property type="match status" value="1"/>
</dbReference>
<evidence type="ECO:0000313" key="20">
    <source>
        <dbReference type="EMBL" id="KDN44871.1"/>
    </source>
</evidence>
<evidence type="ECO:0000256" key="8">
    <source>
        <dbReference type="ARBA" id="ARBA00022553"/>
    </source>
</evidence>
<keyword evidence="7" id="KW-0997">Cell inner membrane</keyword>
<evidence type="ECO:0000256" key="18">
    <source>
        <dbReference type="SAM" id="Phobius"/>
    </source>
</evidence>
<keyword evidence="21" id="KW-1185">Reference proteome</keyword>
<evidence type="ECO:0000256" key="10">
    <source>
        <dbReference type="ARBA" id="ARBA00022741"/>
    </source>
</evidence>
<dbReference type="GO" id="GO:0015444">
    <property type="term" value="F:P-type magnesium transporter activity"/>
    <property type="evidence" value="ECO:0007669"/>
    <property type="project" value="UniProtKB-EC"/>
</dbReference>
<proteinExistence type="inferred from homology"/>
<dbReference type="Proteomes" id="UP000027361">
    <property type="component" value="Unassembled WGS sequence"/>
</dbReference>
<dbReference type="InterPro" id="IPR006415">
    <property type="entry name" value="P-type_ATPase_IIIB"/>
</dbReference>
<dbReference type="Pfam" id="PF00122">
    <property type="entry name" value="E1-E2_ATPase"/>
    <property type="match status" value="1"/>
</dbReference>
<evidence type="ECO:0000256" key="12">
    <source>
        <dbReference type="ARBA" id="ARBA00022842"/>
    </source>
</evidence>
<dbReference type="Pfam" id="PF00689">
    <property type="entry name" value="Cation_ATPase_C"/>
    <property type="match status" value="1"/>
</dbReference>
<dbReference type="NCBIfam" id="TIGR01524">
    <property type="entry name" value="ATPase-IIIB_Mg"/>
    <property type="match status" value="1"/>
</dbReference>
<dbReference type="InParanoid" id="A0A066VTV1"/>
<dbReference type="GeneID" id="25263258"/>
<dbReference type="Gene3D" id="1.20.1110.10">
    <property type="entry name" value="Calcium-transporting ATPase, transmembrane domain"/>
    <property type="match status" value="1"/>
</dbReference>
<keyword evidence="10" id="KW-0547">Nucleotide-binding</keyword>
<dbReference type="OrthoDB" id="158672at2759"/>
<feature type="transmembrane region" description="Helical" evidence="18">
    <location>
        <begin position="51"/>
        <end position="71"/>
    </location>
</feature>
<dbReference type="NCBIfam" id="TIGR01494">
    <property type="entry name" value="ATPase_P-type"/>
    <property type="match status" value="2"/>
</dbReference>
<evidence type="ECO:0000256" key="16">
    <source>
        <dbReference type="ARBA" id="ARBA00029806"/>
    </source>
</evidence>
<evidence type="ECO:0000259" key="19">
    <source>
        <dbReference type="SMART" id="SM00831"/>
    </source>
</evidence>
<dbReference type="PROSITE" id="PS00154">
    <property type="entry name" value="ATPASE_E1_E2"/>
    <property type="match status" value="1"/>
</dbReference>
<dbReference type="EMBL" id="JMSN01000047">
    <property type="protein sequence ID" value="KDN44871.1"/>
    <property type="molecule type" value="Genomic_DNA"/>
</dbReference>
<dbReference type="InterPro" id="IPR006068">
    <property type="entry name" value="ATPase_P-typ_cation-transptr_C"/>
</dbReference>
<organism evidence="20 21">
    <name type="scientific">Tilletiaria anomala (strain ATCC 24038 / CBS 436.72 / UBC 951)</name>
    <dbReference type="NCBI Taxonomy" id="1037660"/>
    <lineage>
        <taxon>Eukaryota</taxon>
        <taxon>Fungi</taxon>
        <taxon>Dikarya</taxon>
        <taxon>Basidiomycota</taxon>
        <taxon>Ustilaginomycotina</taxon>
        <taxon>Exobasidiomycetes</taxon>
        <taxon>Georgefischeriales</taxon>
        <taxon>Tilletiariaceae</taxon>
        <taxon>Tilletiaria</taxon>
    </lineage>
</organism>
<dbReference type="EC" id="7.2.2.14" evidence="4"/>
<keyword evidence="11" id="KW-0067">ATP-binding</keyword>
<feature type="transmembrane region" description="Helical" evidence="18">
    <location>
        <begin position="252"/>
        <end position="272"/>
    </location>
</feature>
<keyword evidence="8" id="KW-0597">Phosphoprotein</keyword>
<dbReference type="OMA" id="WTQEMVI"/>
<dbReference type="PANTHER" id="PTHR42861">
    <property type="entry name" value="CALCIUM-TRANSPORTING ATPASE"/>
    <property type="match status" value="1"/>
</dbReference>
<evidence type="ECO:0000256" key="7">
    <source>
        <dbReference type="ARBA" id="ARBA00022519"/>
    </source>
</evidence>
<dbReference type="SFLD" id="SFLDS00003">
    <property type="entry name" value="Haloacid_Dehalogenase"/>
    <property type="match status" value="1"/>
</dbReference>
<feature type="domain" description="Cation-transporting P-type ATPase N-terminal" evidence="19">
    <location>
        <begin position="2"/>
        <end position="75"/>
    </location>
</feature>
<dbReference type="SUPFAM" id="SSF81653">
    <property type="entry name" value="Calcium ATPase, transduction domain A"/>
    <property type="match status" value="1"/>
</dbReference>
<dbReference type="SUPFAM" id="SSF81665">
    <property type="entry name" value="Calcium ATPase, transmembrane domain M"/>
    <property type="match status" value="1"/>
</dbReference>
<evidence type="ECO:0000256" key="5">
    <source>
        <dbReference type="ARBA" id="ARBA00013555"/>
    </source>
</evidence>
<feature type="transmembrane region" description="Helical" evidence="18">
    <location>
        <begin position="77"/>
        <end position="95"/>
    </location>
</feature>
<comment type="function">
    <text evidence="1">Mediates magnesium influx to the cytosol.</text>
</comment>
<keyword evidence="14 18" id="KW-1133">Transmembrane helix</keyword>
<dbReference type="HOGENOM" id="CLU_002360_6_3_1"/>
<evidence type="ECO:0000256" key="15">
    <source>
        <dbReference type="ARBA" id="ARBA00023136"/>
    </source>
</evidence>
<dbReference type="InterPro" id="IPR044492">
    <property type="entry name" value="P_typ_ATPase_HD_dom"/>
</dbReference>
<keyword evidence="6" id="KW-1003">Cell membrane</keyword>
<evidence type="ECO:0000256" key="4">
    <source>
        <dbReference type="ARBA" id="ARBA00012786"/>
    </source>
</evidence>
<comment type="catalytic activity">
    <reaction evidence="17">
        <text>Mg(2+)(out) + ATP + H2O = Mg(2+)(in) + ADP + phosphate + H(+)</text>
        <dbReference type="Rhea" id="RHEA:10260"/>
        <dbReference type="ChEBI" id="CHEBI:15377"/>
        <dbReference type="ChEBI" id="CHEBI:15378"/>
        <dbReference type="ChEBI" id="CHEBI:18420"/>
        <dbReference type="ChEBI" id="CHEBI:30616"/>
        <dbReference type="ChEBI" id="CHEBI:43474"/>
        <dbReference type="ChEBI" id="CHEBI:456216"/>
        <dbReference type="EC" id="7.2.2.14"/>
    </reaction>
</comment>
<dbReference type="Gene3D" id="3.40.50.1000">
    <property type="entry name" value="HAD superfamily/HAD-like"/>
    <property type="match status" value="1"/>
</dbReference>
<dbReference type="InterPro" id="IPR059000">
    <property type="entry name" value="ATPase_P-type_domA"/>
</dbReference>
<evidence type="ECO:0000256" key="2">
    <source>
        <dbReference type="ARBA" id="ARBA00004429"/>
    </source>
</evidence>
<dbReference type="Pfam" id="PF00690">
    <property type="entry name" value="Cation_ATPase_N"/>
    <property type="match status" value="1"/>
</dbReference>
<evidence type="ECO:0000256" key="13">
    <source>
        <dbReference type="ARBA" id="ARBA00022967"/>
    </source>
</evidence>
<dbReference type="GO" id="GO:0016887">
    <property type="term" value="F:ATP hydrolysis activity"/>
    <property type="evidence" value="ECO:0007669"/>
    <property type="project" value="InterPro"/>
</dbReference>
<feature type="transmembrane region" description="Helical" evidence="18">
    <location>
        <begin position="278"/>
        <end position="303"/>
    </location>
</feature>
<dbReference type="InterPro" id="IPR036412">
    <property type="entry name" value="HAD-like_sf"/>
</dbReference>
<dbReference type="SUPFAM" id="SSF56784">
    <property type="entry name" value="HAD-like"/>
    <property type="match status" value="1"/>
</dbReference>
<feature type="transmembrane region" description="Helical" evidence="18">
    <location>
        <begin position="814"/>
        <end position="837"/>
    </location>
</feature>